<evidence type="ECO:0000313" key="2">
    <source>
        <dbReference type="EMBL" id="MBB6354034.1"/>
    </source>
</evidence>
<evidence type="ECO:0000313" key="3">
    <source>
        <dbReference type="Proteomes" id="UP000536262"/>
    </source>
</evidence>
<name>A0A7X0F6L4_9HYPH</name>
<reference evidence="2 3" key="1">
    <citation type="submission" date="2020-08" db="EMBL/GenBank/DDBJ databases">
        <title>Genomic Encyclopedia of Type Strains, Phase IV (KMG-IV): sequencing the most valuable type-strain genomes for metagenomic binning, comparative biology and taxonomic classification.</title>
        <authorList>
            <person name="Goeker M."/>
        </authorList>
    </citation>
    <scope>NUCLEOTIDE SEQUENCE [LARGE SCALE GENOMIC DNA]</scope>
    <source>
        <strain evidence="2 3">DSM 7051</strain>
    </source>
</reference>
<protein>
    <submittedName>
        <fullName evidence="2">DnaJ-class molecular chaperone</fullName>
    </submittedName>
</protein>
<keyword evidence="3" id="KW-1185">Reference proteome</keyword>
<dbReference type="RefSeq" id="WP_184699247.1">
    <property type="nucleotide sequence ID" value="NZ_JACHOU010000003.1"/>
</dbReference>
<dbReference type="EMBL" id="JACHOU010000003">
    <property type="protein sequence ID" value="MBB6354034.1"/>
    <property type="molecule type" value="Genomic_DNA"/>
</dbReference>
<sequence>MTGTALYEVLGVGRNATPDEINNAYVEKVSNLPNCGISGLIVKVFGLKYHFDYAYSVLGNASKRSLYDAEPDKFDSATPNYLGF</sequence>
<comment type="caution">
    <text evidence="2">The sequence shown here is derived from an EMBL/GenBank/DDBJ whole genome shotgun (WGS) entry which is preliminary data.</text>
</comment>
<evidence type="ECO:0000259" key="1">
    <source>
        <dbReference type="PROSITE" id="PS50076"/>
    </source>
</evidence>
<proteinExistence type="predicted"/>
<dbReference type="InterPro" id="IPR036869">
    <property type="entry name" value="J_dom_sf"/>
</dbReference>
<accession>A0A7X0F6L4</accession>
<dbReference type="AlphaFoldDB" id="A0A7X0F6L4"/>
<dbReference type="Gene3D" id="1.10.287.110">
    <property type="entry name" value="DnaJ domain"/>
    <property type="match status" value="1"/>
</dbReference>
<gene>
    <name evidence="2" type="ORF">GGR00_001808</name>
</gene>
<organism evidence="2 3">
    <name type="scientific">Aminobacter aganoensis</name>
    <dbReference type="NCBI Taxonomy" id="83264"/>
    <lineage>
        <taxon>Bacteria</taxon>
        <taxon>Pseudomonadati</taxon>
        <taxon>Pseudomonadota</taxon>
        <taxon>Alphaproteobacteria</taxon>
        <taxon>Hyphomicrobiales</taxon>
        <taxon>Phyllobacteriaceae</taxon>
        <taxon>Aminobacter</taxon>
    </lineage>
</organism>
<feature type="domain" description="J" evidence="1">
    <location>
        <begin position="5"/>
        <end position="71"/>
    </location>
</feature>
<dbReference type="PROSITE" id="PS50076">
    <property type="entry name" value="DNAJ_2"/>
    <property type="match status" value="1"/>
</dbReference>
<dbReference type="Proteomes" id="UP000536262">
    <property type="component" value="Unassembled WGS sequence"/>
</dbReference>
<dbReference type="InterPro" id="IPR001623">
    <property type="entry name" value="DnaJ_domain"/>
</dbReference>
<dbReference type="SUPFAM" id="SSF46565">
    <property type="entry name" value="Chaperone J-domain"/>
    <property type="match status" value="1"/>
</dbReference>